<comment type="caution">
    <text evidence="3">The sequence shown here is derived from an EMBL/GenBank/DDBJ whole genome shotgun (WGS) entry which is preliminary data.</text>
</comment>
<dbReference type="PANTHER" id="PTHR45774">
    <property type="entry name" value="BTB/POZ DOMAIN-CONTAINING"/>
    <property type="match status" value="1"/>
</dbReference>
<dbReference type="Pfam" id="PF00651">
    <property type="entry name" value="BTB"/>
    <property type="match status" value="1"/>
</dbReference>
<dbReference type="InterPro" id="IPR000210">
    <property type="entry name" value="BTB/POZ_dom"/>
</dbReference>
<evidence type="ECO:0000259" key="2">
    <source>
        <dbReference type="PROSITE" id="PS50144"/>
    </source>
</evidence>
<dbReference type="InterPro" id="IPR011333">
    <property type="entry name" value="SKP1/BTB/POZ_sf"/>
</dbReference>
<organism evidence="3 4">
    <name type="scientific">Heterodera trifolii</name>
    <dbReference type="NCBI Taxonomy" id="157864"/>
    <lineage>
        <taxon>Eukaryota</taxon>
        <taxon>Metazoa</taxon>
        <taxon>Ecdysozoa</taxon>
        <taxon>Nematoda</taxon>
        <taxon>Chromadorea</taxon>
        <taxon>Rhabditida</taxon>
        <taxon>Tylenchina</taxon>
        <taxon>Tylenchomorpha</taxon>
        <taxon>Tylenchoidea</taxon>
        <taxon>Heteroderidae</taxon>
        <taxon>Heteroderinae</taxon>
        <taxon>Heterodera</taxon>
    </lineage>
</organism>
<evidence type="ECO:0000313" key="3">
    <source>
        <dbReference type="EMBL" id="KAL3105130.1"/>
    </source>
</evidence>
<dbReference type="Pfam" id="PF00917">
    <property type="entry name" value="MATH"/>
    <property type="match status" value="1"/>
</dbReference>
<dbReference type="SMART" id="SM00225">
    <property type="entry name" value="BTB"/>
    <property type="match status" value="1"/>
</dbReference>
<proteinExistence type="predicted"/>
<dbReference type="Pfam" id="PF07707">
    <property type="entry name" value="BACK"/>
    <property type="match status" value="1"/>
</dbReference>
<dbReference type="InterPro" id="IPR011705">
    <property type="entry name" value="BACK"/>
</dbReference>
<dbReference type="PANTHER" id="PTHR45774:SF3">
    <property type="entry name" value="BTB (POZ) DOMAIN-CONTAINING 2B-RELATED"/>
    <property type="match status" value="1"/>
</dbReference>
<dbReference type="PROSITE" id="PS50097">
    <property type="entry name" value="BTB"/>
    <property type="match status" value="1"/>
</dbReference>
<dbReference type="Gene3D" id="1.25.40.420">
    <property type="match status" value="1"/>
</dbReference>
<dbReference type="Gene3D" id="3.30.710.10">
    <property type="entry name" value="Potassium Channel Kv1.1, Chain A"/>
    <property type="match status" value="1"/>
</dbReference>
<dbReference type="SUPFAM" id="SSF54695">
    <property type="entry name" value="POZ domain"/>
    <property type="match status" value="1"/>
</dbReference>
<dbReference type="PROSITE" id="PS50144">
    <property type="entry name" value="MATH"/>
    <property type="match status" value="2"/>
</dbReference>
<dbReference type="Pfam" id="PF22486">
    <property type="entry name" value="MATH_2"/>
    <property type="match status" value="2"/>
</dbReference>
<dbReference type="InterPro" id="IPR002083">
    <property type="entry name" value="MATH/TRAF_dom"/>
</dbReference>
<accession>A0ABD2KR96</accession>
<dbReference type="SMART" id="SM00061">
    <property type="entry name" value="MATH"/>
    <property type="match status" value="3"/>
</dbReference>
<dbReference type="EMBL" id="JBICBT010000691">
    <property type="protein sequence ID" value="KAL3105130.1"/>
    <property type="molecule type" value="Genomic_DNA"/>
</dbReference>
<gene>
    <name evidence="3" type="ORF">niasHT_028802</name>
</gene>
<evidence type="ECO:0000313" key="4">
    <source>
        <dbReference type="Proteomes" id="UP001620626"/>
    </source>
</evidence>
<feature type="domain" description="MATH" evidence="2">
    <location>
        <begin position="436"/>
        <end position="568"/>
    </location>
</feature>
<dbReference type="AlphaFoldDB" id="A0ABD2KR96"/>
<name>A0ABD2KR96_9BILA</name>
<dbReference type="SMART" id="SM00875">
    <property type="entry name" value="BACK"/>
    <property type="match status" value="1"/>
</dbReference>
<reference evidence="3 4" key="1">
    <citation type="submission" date="2024-10" db="EMBL/GenBank/DDBJ databases">
        <authorList>
            <person name="Kim D."/>
        </authorList>
    </citation>
    <scope>NUCLEOTIDE SEQUENCE [LARGE SCALE GENOMIC DNA]</scope>
    <source>
        <strain evidence="3">BH-2024</strain>
    </source>
</reference>
<dbReference type="Gene3D" id="2.60.210.10">
    <property type="entry name" value="Apoptosis, Tumor Necrosis Factor Receptor Associated Protein 2, Chain A"/>
    <property type="match status" value="3"/>
</dbReference>
<keyword evidence="4" id="KW-1185">Reference proteome</keyword>
<feature type="domain" description="BTB" evidence="1">
    <location>
        <begin position="19"/>
        <end position="95"/>
    </location>
</feature>
<dbReference type="SUPFAM" id="SSF49599">
    <property type="entry name" value="TRAF domain-like"/>
    <property type="match status" value="3"/>
</dbReference>
<dbReference type="InterPro" id="IPR008974">
    <property type="entry name" value="TRAF-like"/>
</dbReference>
<evidence type="ECO:0008006" key="5">
    <source>
        <dbReference type="Google" id="ProtNLM"/>
    </source>
</evidence>
<dbReference type="Proteomes" id="UP001620626">
    <property type="component" value="Unassembled WGS sequence"/>
</dbReference>
<sequence length="738" mass="83991">MSSSLVDRMKLMLSTGDGADVHFLVGKEKELLPAHKQILKHASVVFEAMFRFDSQNGKAKNSSADITVTEVPDVEAAAFKVMLNFIYTEDLSELNGQNAMAVLYAANKYNVSLLLKAFLDFPINELSNVFLAYCQACFLNQNDFAHRCLVYICRNAGSLFRSEEFLQIDQNILDEMFERNQLAISNEFELWEAALRWADEKCRQNAIECSAANRRSALGPALFKIRFPLIPQREFSTDIVPSGVLTMEEFVGIYQFHSHPNLSGVPGLYPLKFPSHARISDWNIPKGKRGTIMMEIEKVSEFVQQKEGTSRFSDAVPIKGLPWQIWAQIRTKKDSDEKWLSFFLRCAASKKDENRNCICSATFRIVSQMRGTEDLIGKRNDFYNIKMGCGFPSFITFEQLMEPSRGLYDKNEDKVTLAIDIAVEDQKLNKFELDTNGKIVMEIGNLSEFAREIFLSERSSEPVKINGQPWKLMTLITMKNDSTEKGLGFYLRCTAPREDENWSCLCSATLRIVSQKSGTEDLIGRFNNYILNNKTSVKGFNNFITFSELMDEEKGFYDKNEDKVTLAIDVILKEENTVKLDYSNPNKSAGKIVMEIGKLLEFAREICGSERSSEIKQIKGFQWKVSAILSTEEGTAEKCLVFYLLCAAPTKDENWSCKSTATLRIVSKKGEAEDFTGKLNDQIFDNKLARFSISQITFTQLMDQNRGFYDKDEDKVFLSVEITVEEEKKGTKRKLSDE</sequence>
<protein>
    <recommendedName>
        <fullName evidence="5">BTB domain-containing protein</fullName>
    </recommendedName>
</protein>
<evidence type="ECO:0000259" key="1">
    <source>
        <dbReference type="PROSITE" id="PS50097"/>
    </source>
</evidence>
<feature type="domain" description="MATH" evidence="2">
    <location>
        <begin position="289"/>
        <end position="419"/>
    </location>
</feature>